<gene>
    <name evidence="1" type="ORF">PEX2_046530</name>
</gene>
<proteinExistence type="predicted"/>
<dbReference type="VEuPathDB" id="FungiDB:PEXP_048040"/>
<dbReference type="VEuPathDB" id="FungiDB:PEXP_057340"/>
<comment type="caution">
    <text evidence="1">The sequence shown here is derived from an EMBL/GenBank/DDBJ whole genome shotgun (WGS) entry which is preliminary data.</text>
</comment>
<protein>
    <recommendedName>
        <fullName evidence="3">F-box domain-containing protein</fullName>
    </recommendedName>
</protein>
<organism evidence="1 2">
    <name type="scientific">Penicillium expansum</name>
    <name type="common">Blue mold rot fungus</name>
    <dbReference type="NCBI Taxonomy" id="27334"/>
    <lineage>
        <taxon>Eukaryota</taxon>
        <taxon>Fungi</taxon>
        <taxon>Dikarya</taxon>
        <taxon>Ascomycota</taxon>
        <taxon>Pezizomycotina</taxon>
        <taxon>Eurotiomycetes</taxon>
        <taxon>Eurotiomycetidae</taxon>
        <taxon>Eurotiales</taxon>
        <taxon>Aspergillaceae</taxon>
        <taxon>Penicillium</taxon>
    </lineage>
</organism>
<name>A0A0A2K4I2_PENEN</name>
<keyword evidence="2" id="KW-1185">Reference proteome</keyword>
<reference evidence="1 2" key="1">
    <citation type="journal article" date="2015" name="Mol. Plant Microbe Interact.">
        <title>Genome, transcriptome, and functional analyses of Penicillium expansum provide new insights into secondary metabolism and pathogenicity.</title>
        <authorList>
            <person name="Ballester A.R."/>
            <person name="Marcet-Houben M."/>
            <person name="Levin E."/>
            <person name="Sela N."/>
            <person name="Selma-Lazaro C."/>
            <person name="Carmona L."/>
            <person name="Wisniewski M."/>
            <person name="Droby S."/>
            <person name="Gonzalez-Candelas L."/>
            <person name="Gabaldon T."/>
        </authorList>
    </citation>
    <scope>NUCLEOTIDE SEQUENCE [LARGE SCALE GENOMIC DNA]</scope>
    <source>
        <strain evidence="1 2">MD-8</strain>
    </source>
</reference>
<evidence type="ECO:0000313" key="2">
    <source>
        <dbReference type="Proteomes" id="UP000030143"/>
    </source>
</evidence>
<sequence length="418" mass="47536">MAAAFSIFPLEIWFLIFQYLRDDESPQHISRLAQTCQPFHQELNHLLYQPVRLRRVENAQRFANTVSSLPGLAALVKEVRHTQDAGFSDFAGYSEPFYKALTKLKNLETLVMRETTHPFYEYSPQAAVQEVLAEICYDAQVSGVRGSCLNDIIRDMEGLGYPLGNASDPLGLGFHPRMIHSIECWAEDLIERTYFSRGNLKDLMPALRTLLLLNCRVSAEDLALIIRFPQAPYQEDDYTVFSDQLSALHSKSLEYVDADIYGGADYGLGFDSFEVLKEVILTPPSMLANVDEEMILPDSVQRLTIRYEEGTLLHLSPLLDDLKDGNFHNLRSVICQIPDNICEFTTNLEPCVEVAAFKPEFKDFGVELSTEFVPYPLTMPKYDVCPCENLTFYHQFPFHPRARSGPQDEQAAPRMPLL</sequence>
<evidence type="ECO:0000313" key="1">
    <source>
        <dbReference type="EMBL" id="KGO62627.1"/>
    </source>
</evidence>
<dbReference type="RefSeq" id="XP_016603158.1">
    <property type="nucleotide sequence ID" value="XM_016741928.1"/>
</dbReference>
<dbReference type="AlphaFoldDB" id="A0A0A2K4I2"/>
<dbReference type="EMBL" id="JQFZ01000020">
    <property type="protein sequence ID" value="KGO62627.1"/>
    <property type="molecule type" value="Genomic_DNA"/>
</dbReference>
<dbReference type="HOGENOM" id="CLU_657378_0_0_1"/>
<dbReference type="GeneID" id="27677347"/>
<dbReference type="CDD" id="cd09917">
    <property type="entry name" value="F-box_SF"/>
    <property type="match status" value="1"/>
</dbReference>
<accession>A0A0A2K4I2</accession>
<dbReference type="Proteomes" id="UP000030143">
    <property type="component" value="Unassembled WGS sequence"/>
</dbReference>
<evidence type="ECO:0008006" key="3">
    <source>
        <dbReference type="Google" id="ProtNLM"/>
    </source>
</evidence>